<reference evidence="1 2" key="1">
    <citation type="journal article" date="2013" name="BMC Genomics">
        <title>The genome and transcriptome of the pine saprophyte Ophiostoma piceae, and a comparison with the bark beetle-associated pine pathogen Grosmannia clavigera.</title>
        <authorList>
            <person name="Haridas S."/>
            <person name="Wang Y."/>
            <person name="Lim L."/>
            <person name="Massoumi Alamouti S."/>
            <person name="Jackman S."/>
            <person name="Docking R."/>
            <person name="Robertson G."/>
            <person name="Birol I."/>
            <person name="Bohlmann J."/>
            <person name="Breuil C."/>
        </authorList>
    </citation>
    <scope>NUCLEOTIDE SEQUENCE [LARGE SCALE GENOMIC DNA]</scope>
    <source>
        <strain evidence="1 2">UAMH 11346</strain>
    </source>
</reference>
<name>S3D0W5_OPHP1</name>
<dbReference type="CDD" id="cd11296">
    <property type="entry name" value="O-FucT_like"/>
    <property type="match status" value="1"/>
</dbReference>
<dbReference type="Proteomes" id="UP000016923">
    <property type="component" value="Unassembled WGS sequence"/>
</dbReference>
<dbReference type="OMA" id="YGVHFRV"/>
<dbReference type="VEuPathDB" id="FungiDB:F503_03327"/>
<dbReference type="Gene3D" id="3.40.50.11350">
    <property type="match status" value="1"/>
</dbReference>
<dbReference type="AlphaFoldDB" id="S3D0W5"/>
<proteinExistence type="predicted"/>
<keyword evidence="2" id="KW-1185">Reference proteome</keyword>
<organism evidence="1 2">
    <name type="scientific">Ophiostoma piceae (strain UAMH 11346)</name>
    <name type="common">Sap stain fungus</name>
    <dbReference type="NCBI Taxonomy" id="1262450"/>
    <lineage>
        <taxon>Eukaryota</taxon>
        <taxon>Fungi</taxon>
        <taxon>Dikarya</taxon>
        <taxon>Ascomycota</taxon>
        <taxon>Pezizomycotina</taxon>
        <taxon>Sordariomycetes</taxon>
        <taxon>Sordariomycetidae</taxon>
        <taxon>Ophiostomatales</taxon>
        <taxon>Ophiostomataceae</taxon>
        <taxon>Ophiostoma</taxon>
    </lineage>
</organism>
<evidence type="ECO:0000313" key="2">
    <source>
        <dbReference type="Proteomes" id="UP000016923"/>
    </source>
</evidence>
<dbReference type="eggNOG" id="ENOG502SN97">
    <property type="taxonomic scope" value="Eukaryota"/>
</dbReference>
<protein>
    <recommendedName>
        <fullName evidence="3">Alternative oxidase</fullName>
    </recommendedName>
</protein>
<gene>
    <name evidence="1" type="ORF">F503_03327</name>
</gene>
<dbReference type="STRING" id="1262450.S3D0W5"/>
<accession>S3D0W5</accession>
<dbReference type="EMBL" id="KE148152">
    <property type="protein sequence ID" value="EPE06900.1"/>
    <property type="molecule type" value="Genomic_DNA"/>
</dbReference>
<evidence type="ECO:0000313" key="1">
    <source>
        <dbReference type="EMBL" id="EPE06900.1"/>
    </source>
</evidence>
<dbReference type="OrthoDB" id="20368at2759"/>
<sequence length="473" mass="53981">MLLNVNRRPAIVGGLGLLLVLIWTVRLAPLGEYQQYPQSAWNTAKETFVKSGKAGSETAHITDFFDQQFGAVQPPLFPFDELRSACDAADWDKNEAYLNCVGIQAGMTSIMSQVKVCFKMAVETGSHLMLPRMPLRDSHNLLQFNFLNGDAYMPYDQWYDADHLRLQLQQACPRMKIIHPDDVGDDKPIKKRRHLKVTCSDAPFYQKIHSYFWVGRPYKKFFEEQFFLKTIKADEEEKNAKKPVVDNGGITVVDVDAEFLLFRITDDPTRKDLRLWTELMHLIRFRDNVRTVIDRVSQRLPVSDSSNMGNYIGVHFRAENDSIWSSAEHQLKVDLDAMDRAWDLIRLPDEEKPPVFLACGDQEQINMFSEAAAERGWTTTHKWKLAALDDEMGSDTTALINKMAFDFQGAIDMGIMVRSRFFLGVQGSAFSSTVGNHRDITGRYRGSSFEMPDDGARTHLFNDLDATEYACCL</sequence>
<dbReference type="HOGENOM" id="CLU_032335_0_0_1"/>
<evidence type="ECO:0008006" key="3">
    <source>
        <dbReference type="Google" id="ProtNLM"/>
    </source>
</evidence>